<organism evidence="2 3">
    <name type="scientific">Balaenoptera physalus</name>
    <name type="common">Fin whale</name>
    <name type="synonym">Balaena physalus</name>
    <dbReference type="NCBI Taxonomy" id="9770"/>
    <lineage>
        <taxon>Eukaryota</taxon>
        <taxon>Metazoa</taxon>
        <taxon>Chordata</taxon>
        <taxon>Craniata</taxon>
        <taxon>Vertebrata</taxon>
        <taxon>Euteleostomi</taxon>
        <taxon>Mammalia</taxon>
        <taxon>Eutheria</taxon>
        <taxon>Laurasiatheria</taxon>
        <taxon>Artiodactyla</taxon>
        <taxon>Whippomorpha</taxon>
        <taxon>Cetacea</taxon>
        <taxon>Mysticeti</taxon>
        <taxon>Balaenopteridae</taxon>
        <taxon>Balaenoptera</taxon>
    </lineage>
</organism>
<evidence type="ECO:0000256" key="1">
    <source>
        <dbReference type="SAM" id="MobiDB-lite"/>
    </source>
</evidence>
<evidence type="ECO:0000313" key="3">
    <source>
        <dbReference type="Proteomes" id="UP000437017"/>
    </source>
</evidence>
<feature type="compositionally biased region" description="Low complexity" evidence="1">
    <location>
        <begin position="12"/>
        <end position="24"/>
    </location>
</feature>
<keyword evidence="3" id="KW-1185">Reference proteome</keyword>
<feature type="region of interest" description="Disordered" evidence="1">
    <location>
        <begin position="1"/>
        <end position="24"/>
    </location>
</feature>
<gene>
    <name evidence="2" type="ORF">E2I00_004310</name>
</gene>
<dbReference type="OrthoDB" id="10583739at2759"/>
<accession>A0A6A1QK96</accession>
<evidence type="ECO:0000313" key="2">
    <source>
        <dbReference type="EMBL" id="KAB0407153.1"/>
    </source>
</evidence>
<feature type="non-terminal residue" evidence="2">
    <location>
        <position position="1"/>
    </location>
</feature>
<sequence length="154" mass="15526">IKEETKERREALAGSLALPGSAASAPASEGFVVPLNLSDPAGAMQTTSQAPWRGSAWSLGVKFSWLQGGPGQGADSCSSQAACALFRHLGKEMAGLGGPGSGCPWALQALLASSPPGSLSPRSPPSSRGSLLSLFKGPLFLEETFGSASIGSLV</sequence>
<name>A0A6A1QK96_BALPH</name>
<feature type="non-terminal residue" evidence="2">
    <location>
        <position position="154"/>
    </location>
</feature>
<comment type="caution">
    <text evidence="2">The sequence shown here is derived from an EMBL/GenBank/DDBJ whole genome shotgun (WGS) entry which is preliminary data.</text>
</comment>
<feature type="compositionally biased region" description="Basic and acidic residues" evidence="1">
    <location>
        <begin position="1"/>
        <end position="11"/>
    </location>
</feature>
<dbReference type="AlphaFoldDB" id="A0A6A1QK96"/>
<dbReference type="EMBL" id="SGJD01000083">
    <property type="protein sequence ID" value="KAB0407153.1"/>
    <property type="molecule type" value="Genomic_DNA"/>
</dbReference>
<proteinExistence type="predicted"/>
<protein>
    <submittedName>
        <fullName evidence="2">Uncharacterized protein</fullName>
    </submittedName>
</protein>
<reference evidence="2 3" key="1">
    <citation type="journal article" date="2019" name="PLoS ONE">
        <title>Genomic analyses reveal an absence of contemporary introgressive admixture between fin whales and blue whales, despite known hybrids.</title>
        <authorList>
            <person name="Westbury M.V."/>
            <person name="Petersen B."/>
            <person name="Lorenzen E.D."/>
        </authorList>
    </citation>
    <scope>NUCLEOTIDE SEQUENCE [LARGE SCALE GENOMIC DNA]</scope>
    <source>
        <strain evidence="2">FinWhale-01</strain>
    </source>
</reference>
<dbReference type="Proteomes" id="UP000437017">
    <property type="component" value="Unassembled WGS sequence"/>
</dbReference>